<evidence type="ECO:0000313" key="8">
    <source>
        <dbReference type="Proteomes" id="UP001589870"/>
    </source>
</evidence>
<evidence type="ECO:0000256" key="4">
    <source>
        <dbReference type="ARBA" id="ARBA00044936"/>
    </source>
</evidence>
<evidence type="ECO:0000256" key="2">
    <source>
        <dbReference type="ARBA" id="ARBA00023210"/>
    </source>
</evidence>
<comment type="subunit">
    <text evidence="5">Homodimer. Interacts with FtsZ.</text>
</comment>
<organism evidence="7 8">
    <name type="scientific">Sphaerimonospora cavernae</name>
    <dbReference type="NCBI Taxonomy" id="1740611"/>
    <lineage>
        <taxon>Bacteria</taxon>
        <taxon>Bacillati</taxon>
        <taxon>Actinomycetota</taxon>
        <taxon>Actinomycetes</taxon>
        <taxon>Streptosporangiales</taxon>
        <taxon>Streptosporangiaceae</taxon>
        <taxon>Sphaerimonospora</taxon>
    </lineage>
</organism>
<dbReference type="GO" id="GO:0051301">
    <property type="term" value="P:cell division"/>
    <property type="evidence" value="ECO:0007669"/>
    <property type="project" value="UniProtKB-KW"/>
</dbReference>
<comment type="caution">
    <text evidence="7">The sequence shown here is derived from an EMBL/GenBank/DDBJ whole genome shotgun (WGS) entry which is preliminary data.</text>
</comment>
<feature type="compositionally biased region" description="Basic and acidic residues" evidence="6">
    <location>
        <begin position="12"/>
        <end position="22"/>
    </location>
</feature>
<keyword evidence="2 5" id="KW-0717">Septation</keyword>
<dbReference type="InterPro" id="IPR023052">
    <property type="entry name" value="Cell_div_SepF"/>
</dbReference>
<dbReference type="EMBL" id="JBHMQT010000055">
    <property type="protein sequence ID" value="MFC0865511.1"/>
    <property type="molecule type" value="Genomic_DNA"/>
</dbReference>
<dbReference type="HAMAP" id="MF_01197">
    <property type="entry name" value="SepF"/>
    <property type="match status" value="1"/>
</dbReference>
<dbReference type="Pfam" id="PF04472">
    <property type="entry name" value="SepF"/>
    <property type="match status" value="1"/>
</dbReference>
<comment type="function">
    <text evidence="4 5">Cell division protein that is part of the divisome complex and is recruited early to the Z-ring. Probably stimulates Z-ring formation, perhaps through the cross-linking of FtsZ protofilaments. Its function overlaps with FtsA.</text>
</comment>
<keyword evidence="3 5" id="KW-0131">Cell cycle</keyword>
<dbReference type="PANTHER" id="PTHR35798:SF1">
    <property type="entry name" value="CELL DIVISION PROTEIN SEPF"/>
    <property type="match status" value="1"/>
</dbReference>
<dbReference type="InterPro" id="IPR038594">
    <property type="entry name" value="SepF-like_sf"/>
</dbReference>
<dbReference type="RefSeq" id="WP_394303527.1">
    <property type="nucleotide sequence ID" value="NZ_JBHMQT010000055.1"/>
</dbReference>
<keyword evidence="5" id="KW-0963">Cytoplasm</keyword>
<evidence type="ECO:0000256" key="1">
    <source>
        <dbReference type="ARBA" id="ARBA00022618"/>
    </source>
</evidence>
<evidence type="ECO:0000256" key="5">
    <source>
        <dbReference type="HAMAP-Rule" id="MF_01197"/>
    </source>
</evidence>
<gene>
    <name evidence="5" type="primary">sepF</name>
    <name evidence="7" type="ORF">ACFHYQ_24765</name>
</gene>
<dbReference type="Proteomes" id="UP001589870">
    <property type="component" value="Unassembled WGS sequence"/>
</dbReference>
<comment type="similarity">
    <text evidence="5">Belongs to the SepF family.</text>
</comment>
<name>A0ABV6UBD2_9ACTN</name>
<reference evidence="7 8" key="1">
    <citation type="submission" date="2024-09" db="EMBL/GenBank/DDBJ databases">
        <authorList>
            <person name="Sun Q."/>
            <person name="Mori K."/>
        </authorList>
    </citation>
    <scope>NUCLEOTIDE SEQUENCE [LARGE SCALE GENOMIC DNA]</scope>
    <source>
        <strain evidence="7 8">TBRC 1851</strain>
    </source>
</reference>
<keyword evidence="8" id="KW-1185">Reference proteome</keyword>
<dbReference type="PANTHER" id="PTHR35798">
    <property type="entry name" value="CELL DIVISION PROTEIN SEPF"/>
    <property type="match status" value="1"/>
</dbReference>
<dbReference type="Gene3D" id="3.30.110.150">
    <property type="entry name" value="SepF-like protein"/>
    <property type="match status" value="1"/>
</dbReference>
<evidence type="ECO:0000256" key="6">
    <source>
        <dbReference type="SAM" id="MobiDB-lite"/>
    </source>
</evidence>
<comment type="subcellular location">
    <subcellularLocation>
        <location evidence="5">Cytoplasm</location>
    </subcellularLocation>
    <text evidence="5">Localizes to the division site, in a FtsZ-dependent manner.</text>
</comment>
<keyword evidence="1 5" id="KW-0132">Cell division</keyword>
<accession>A0ABV6UBD2</accession>
<dbReference type="InterPro" id="IPR007561">
    <property type="entry name" value="Cell_div_SepF/SepF-rel"/>
</dbReference>
<evidence type="ECO:0000256" key="3">
    <source>
        <dbReference type="ARBA" id="ARBA00023306"/>
    </source>
</evidence>
<feature type="region of interest" description="Disordered" evidence="6">
    <location>
        <begin position="1"/>
        <end position="23"/>
    </location>
</feature>
<evidence type="ECO:0000313" key="7">
    <source>
        <dbReference type="EMBL" id="MFC0865511.1"/>
    </source>
</evidence>
<protein>
    <recommendedName>
        <fullName evidence="5">Cell division protein SepF</fullName>
    </recommendedName>
</protein>
<sequence>MSITVPCIGTSPEKDKSEKDEPMGAVRKVASYLGLGGVDQYDEAYGDEDYADDWMPAAERAAKRWQPAAEAAKIVMVRPLKYDDALTLGRHFREGNAVVMDVAGMSTTEATRMVDFAAGLAYGCEGRIERIADKVFLITPASVEVSTA</sequence>
<proteinExistence type="inferred from homology"/>